<proteinExistence type="inferred from homology"/>
<accession>A0A167FSR6</accession>
<dbReference type="STRING" id="1763538.LPB68_19185"/>
<evidence type="ECO:0000256" key="6">
    <source>
        <dbReference type="SAM" id="Phobius"/>
    </source>
</evidence>
<name>A0A167FSR6_9BACL</name>
<reference evidence="7 8" key="1">
    <citation type="submission" date="2016-02" db="EMBL/GenBank/DDBJ databases">
        <title>Paenibacillus sp. LPB0068, isolated from Crassostrea gigas.</title>
        <authorList>
            <person name="Shin S.-K."/>
            <person name="Yi H."/>
        </authorList>
    </citation>
    <scope>NUCLEOTIDE SEQUENCE [LARGE SCALE GENOMIC DNA]</scope>
    <source>
        <strain evidence="7 8">LPB0068</strain>
    </source>
</reference>
<evidence type="ECO:0000256" key="2">
    <source>
        <dbReference type="ARBA" id="ARBA00009773"/>
    </source>
</evidence>
<dbReference type="GO" id="GO:0016020">
    <property type="term" value="C:membrane"/>
    <property type="evidence" value="ECO:0007669"/>
    <property type="project" value="UniProtKB-SubCell"/>
</dbReference>
<gene>
    <name evidence="7" type="ORF">PNBC_05555</name>
</gene>
<feature type="transmembrane region" description="Helical" evidence="6">
    <location>
        <begin position="205"/>
        <end position="226"/>
    </location>
</feature>
<dbReference type="Pfam" id="PF01594">
    <property type="entry name" value="AI-2E_transport"/>
    <property type="match status" value="1"/>
</dbReference>
<evidence type="ECO:0000256" key="3">
    <source>
        <dbReference type="ARBA" id="ARBA00022692"/>
    </source>
</evidence>
<dbReference type="PANTHER" id="PTHR21716:SF62">
    <property type="entry name" value="TRANSPORT PROTEIN YDBI-RELATED"/>
    <property type="match status" value="1"/>
</dbReference>
<dbReference type="EMBL" id="LSFN01000005">
    <property type="protein sequence ID" value="OAB76864.1"/>
    <property type="molecule type" value="Genomic_DNA"/>
</dbReference>
<dbReference type="Proteomes" id="UP000077134">
    <property type="component" value="Unassembled WGS sequence"/>
</dbReference>
<dbReference type="GO" id="GO:0055085">
    <property type="term" value="P:transmembrane transport"/>
    <property type="evidence" value="ECO:0007669"/>
    <property type="project" value="TreeGrafter"/>
</dbReference>
<feature type="transmembrane region" description="Helical" evidence="6">
    <location>
        <begin position="65"/>
        <end position="88"/>
    </location>
</feature>
<dbReference type="InterPro" id="IPR002549">
    <property type="entry name" value="AI-2E-like"/>
</dbReference>
<feature type="transmembrane region" description="Helical" evidence="6">
    <location>
        <begin position="232"/>
        <end position="258"/>
    </location>
</feature>
<feature type="transmembrane region" description="Helical" evidence="6">
    <location>
        <begin position="35"/>
        <end position="53"/>
    </location>
</feature>
<dbReference type="PANTHER" id="PTHR21716">
    <property type="entry name" value="TRANSMEMBRANE PROTEIN"/>
    <property type="match status" value="1"/>
</dbReference>
<evidence type="ECO:0000256" key="1">
    <source>
        <dbReference type="ARBA" id="ARBA00004141"/>
    </source>
</evidence>
<evidence type="ECO:0008006" key="9">
    <source>
        <dbReference type="Google" id="ProtNLM"/>
    </source>
</evidence>
<dbReference type="KEGG" id="pcx:LPB68_19185"/>
<keyword evidence="8" id="KW-1185">Reference proteome</keyword>
<sequence length="348" mass="39783">MTSFKESLQIPAVKRIIVLVTLILALYFFRSMMNLLLITFIITYLVNRLHSFLTRKVTSRLKINGNVLVVILYALVLTALTLGTYNYAPKLISQLNDLLQQVISFYSKPFEPTDNKILNYLMESLRKIDVVSYVDQGVSIIMKTISDIGTWSLNIGIALIMSLFFMLEKEKVTHFSAKFKESKFGYFYDELAYFGQKFVFSFGKVIEVQFLISIINCLISTFFLWMMGFTNLFALAIMIFLLGLVPVVGVFVSLVPLCAIAFKIGGIIKVVYVLIMVAALHAFEAYFMNPKFMSSKTHLPIFYTFTVLIVFEHFMGVWGLILGVPIFMFVLDLLEVPILEPIKKKKLK</sequence>
<comment type="subcellular location">
    <subcellularLocation>
        <location evidence="1">Membrane</location>
        <topology evidence="1">Multi-pass membrane protein</topology>
    </subcellularLocation>
</comment>
<organism evidence="7 8">
    <name type="scientific">Paenibacillus crassostreae</name>
    <dbReference type="NCBI Taxonomy" id="1763538"/>
    <lineage>
        <taxon>Bacteria</taxon>
        <taxon>Bacillati</taxon>
        <taxon>Bacillota</taxon>
        <taxon>Bacilli</taxon>
        <taxon>Bacillales</taxon>
        <taxon>Paenibacillaceae</taxon>
        <taxon>Paenibacillus</taxon>
    </lineage>
</organism>
<evidence type="ECO:0000256" key="5">
    <source>
        <dbReference type="ARBA" id="ARBA00023136"/>
    </source>
</evidence>
<evidence type="ECO:0000313" key="8">
    <source>
        <dbReference type="Proteomes" id="UP000077134"/>
    </source>
</evidence>
<keyword evidence="4 6" id="KW-1133">Transmembrane helix</keyword>
<dbReference type="AlphaFoldDB" id="A0A167FSR6"/>
<feature type="transmembrane region" description="Helical" evidence="6">
    <location>
        <begin position="301"/>
        <end position="334"/>
    </location>
</feature>
<comment type="caution">
    <text evidence="7">The sequence shown here is derived from an EMBL/GenBank/DDBJ whole genome shotgun (WGS) entry which is preliminary data.</text>
</comment>
<feature type="transmembrane region" description="Helical" evidence="6">
    <location>
        <begin position="270"/>
        <end position="289"/>
    </location>
</feature>
<dbReference type="RefSeq" id="WP_068655994.1">
    <property type="nucleotide sequence ID" value="NZ_CP017770.1"/>
</dbReference>
<keyword evidence="5 6" id="KW-0472">Membrane</keyword>
<dbReference type="OrthoDB" id="9772136at2"/>
<feature type="transmembrane region" description="Helical" evidence="6">
    <location>
        <begin position="148"/>
        <end position="167"/>
    </location>
</feature>
<protein>
    <recommendedName>
        <fullName evidence="9">Permease</fullName>
    </recommendedName>
</protein>
<comment type="similarity">
    <text evidence="2">Belongs to the autoinducer-2 exporter (AI-2E) (TC 2.A.86) family.</text>
</comment>
<evidence type="ECO:0000256" key="4">
    <source>
        <dbReference type="ARBA" id="ARBA00022989"/>
    </source>
</evidence>
<evidence type="ECO:0000313" key="7">
    <source>
        <dbReference type="EMBL" id="OAB76864.1"/>
    </source>
</evidence>
<keyword evidence="3 6" id="KW-0812">Transmembrane</keyword>